<evidence type="ECO:0000313" key="3">
    <source>
        <dbReference type="EMBL" id="CAA2622703.1"/>
    </source>
</evidence>
<protein>
    <submittedName>
        <fullName evidence="3">Uncharacterized protein</fullName>
    </submittedName>
</protein>
<feature type="repeat" description="PPR" evidence="2">
    <location>
        <begin position="369"/>
        <end position="404"/>
    </location>
</feature>
<dbReference type="FunFam" id="1.25.40.10:FF:000344">
    <property type="entry name" value="Pentatricopeptide repeat-containing protein"/>
    <property type="match status" value="1"/>
</dbReference>
<dbReference type="PANTHER" id="PTHR47926">
    <property type="entry name" value="PENTATRICOPEPTIDE REPEAT-CONTAINING PROTEIN"/>
    <property type="match status" value="1"/>
</dbReference>
<accession>A0A7I8IXD2</accession>
<dbReference type="FunFam" id="1.25.40.10:FF:000277">
    <property type="entry name" value="Pentatricopeptide repeat-containing protein, mitochondrial"/>
    <property type="match status" value="1"/>
</dbReference>
<dbReference type="InterPro" id="IPR002885">
    <property type="entry name" value="PPR_rpt"/>
</dbReference>
<dbReference type="Proteomes" id="UP001189122">
    <property type="component" value="Unassembled WGS sequence"/>
</dbReference>
<evidence type="ECO:0000256" key="1">
    <source>
        <dbReference type="ARBA" id="ARBA00022737"/>
    </source>
</evidence>
<gene>
    <name evidence="3" type="ORF">SI7747_06008727</name>
</gene>
<dbReference type="InterPro" id="IPR046960">
    <property type="entry name" value="PPR_At4g14850-like_plant"/>
</dbReference>
<feature type="repeat" description="PPR" evidence="2">
    <location>
        <begin position="166"/>
        <end position="200"/>
    </location>
</feature>
<dbReference type="AlphaFoldDB" id="A0A7I8IXD2"/>
<dbReference type="GO" id="GO:0003723">
    <property type="term" value="F:RNA binding"/>
    <property type="evidence" value="ECO:0007669"/>
    <property type="project" value="InterPro"/>
</dbReference>
<dbReference type="Pfam" id="PF01535">
    <property type="entry name" value="PPR"/>
    <property type="match status" value="6"/>
</dbReference>
<name>A0A7I8IXD2_SPIIN</name>
<proteinExistence type="predicted"/>
<dbReference type="EMBL" id="LR743593">
    <property type="protein sequence ID" value="CAA2622703.1"/>
    <property type="molecule type" value="Genomic_DNA"/>
</dbReference>
<dbReference type="InterPro" id="IPR011990">
    <property type="entry name" value="TPR-like_helical_dom_sf"/>
</dbReference>
<dbReference type="Gene3D" id="1.25.40.10">
    <property type="entry name" value="Tetratricopeptide repeat domain"/>
    <property type="match status" value="4"/>
</dbReference>
<keyword evidence="1" id="KW-0677">Repeat</keyword>
<feature type="repeat" description="PPR" evidence="2">
    <location>
        <begin position="265"/>
        <end position="299"/>
    </location>
</feature>
<dbReference type="EMBL" id="CACRZD030000006">
    <property type="protein sequence ID" value="CAA6662334.1"/>
    <property type="molecule type" value="Genomic_DNA"/>
</dbReference>
<dbReference type="GO" id="GO:0016556">
    <property type="term" value="P:mRNA modification"/>
    <property type="evidence" value="ECO:0007669"/>
    <property type="project" value="UniProtKB-ARBA"/>
</dbReference>
<dbReference type="PANTHER" id="PTHR47926:SF342">
    <property type="entry name" value="TETRATRICOPEPTIDE-LIKE HELICAL DOMAIN-CONTAINING PROTEIN-RELATED"/>
    <property type="match status" value="1"/>
</dbReference>
<evidence type="ECO:0000313" key="4">
    <source>
        <dbReference type="Proteomes" id="UP001189122"/>
    </source>
</evidence>
<dbReference type="NCBIfam" id="TIGR00756">
    <property type="entry name" value="PPR"/>
    <property type="match status" value="5"/>
</dbReference>
<evidence type="ECO:0000256" key="2">
    <source>
        <dbReference type="PROSITE-ProRule" id="PRU00708"/>
    </source>
</evidence>
<dbReference type="PROSITE" id="PS51375">
    <property type="entry name" value="PPR"/>
    <property type="match status" value="5"/>
</dbReference>
<keyword evidence="4" id="KW-1185">Reference proteome</keyword>
<organism evidence="3">
    <name type="scientific">Spirodela intermedia</name>
    <name type="common">Intermediate duckweed</name>
    <dbReference type="NCBI Taxonomy" id="51605"/>
    <lineage>
        <taxon>Eukaryota</taxon>
        <taxon>Viridiplantae</taxon>
        <taxon>Streptophyta</taxon>
        <taxon>Embryophyta</taxon>
        <taxon>Tracheophyta</taxon>
        <taxon>Spermatophyta</taxon>
        <taxon>Magnoliopsida</taxon>
        <taxon>Liliopsida</taxon>
        <taxon>Araceae</taxon>
        <taxon>Lemnoideae</taxon>
        <taxon>Spirodela</taxon>
    </lineage>
</organism>
<feature type="repeat" description="PPR" evidence="2">
    <location>
        <begin position="76"/>
        <end position="110"/>
    </location>
</feature>
<reference evidence="3 4" key="1">
    <citation type="submission" date="2019-12" db="EMBL/GenBank/DDBJ databases">
        <authorList>
            <person name="Scholz U."/>
            <person name="Mascher M."/>
            <person name="Fiebig A."/>
        </authorList>
    </citation>
    <scope>NUCLEOTIDE SEQUENCE</scope>
</reference>
<dbReference type="Pfam" id="PF13041">
    <property type="entry name" value="PPR_2"/>
    <property type="match status" value="1"/>
</dbReference>
<dbReference type="GO" id="GO:0005737">
    <property type="term" value="C:cytoplasm"/>
    <property type="evidence" value="ECO:0007669"/>
    <property type="project" value="UniProtKB-ARBA"/>
</dbReference>
<feature type="repeat" description="PPR" evidence="2">
    <location>
        <begin position="45"/>
        <end position="75"/>
    </location>
</feature>
<sequence>MRQSGVQPDHHTFPAINRAVASLPGHIHFGEAVHSLCVKMGLGLDLYFCNTMIEVYARQGRIGAARLLFDEMPVRDVVSWTSLISGLSRSGKAFDSLILFQEMLMAGFRPNSVTMLVLLRACSVADHILLVKQLHGFSIKGGLFNTESVQNSVMVELVFNTVGERSLLAWNTMISGYSSAGDAPKVAEAFNKMRTELVPSPETFTLVVSACTKNREMLLGEAIHGYALKLAPIDDILQACLLDLYIKCGESVAAVRLFEEAREKNFDLWSTMISGLVHNGRSNEAADLFREMQICGAELGADILASILHVCSNVGSLRSGREVHGFLMRNSWCGAADQTILETSILSMYARCGSLNLAERCFDQILVKDLVAWSSMIEGYAVHGLGHLALNLFHRMISEGGVRPNGITFLSVLSACSHAGLVADGCQVFLSMAGEFGVEPELAHYTCVVDLLGRAGRLQEALGVIRGMKVPVGDGRIWGSLLSSCRTHRAANLAAYAAQKVSSSNQLMPGMRWRSATSMPRRQARKVSAKEPAWGSVEAGSRQRRRLHSCHVVLNVPGGG</sequence>